<dbReference type="InterPro" id="IPR011989">
    <property type="entry name" value="ARM-like"/>
</dbReference>
<dbReference type="AlphaFoldDB" id="A0A8S2WJF2"/>
<dbReference type="EMBL" id="CAJOBA010079037">
    <property type="protein sequence ID" value="CAF4432352.1"/>
    <property type="molecule type" value="Genomic_DNA"/>
</dbReference>
<organism evidence="3 4">
    <name type="scientific">Didymodactylos carnosus</name>
    <dbReference type="NCBI Taxonomy" id="1234261"/>
    <lineage>
        <taxon>Eukaryota</taxon>
        <taxon>Metazoa</taxon>
        <taxon>Spiralia</taxon>
        <taxon>Gnathifera</taxon>
        <taxon>Rotifera</taxon>
        <taxon>Eurotatoria</taxon>
        <taxon>Bdelloidea</taxon>
        <taxon>Philodinida</taxon>
        <taxon>Philodinidae</taxon>
        <taxon>Didymodactylos</taxon>
    </lineage>
</organism>
<accession>A0A8S2WJF2</accession>
<keyword evidence="1" id="KW-0677">Repeat</keyword>
<protein>
    <submittedName>
        <fullName evidence="3">Uncharacterized protein</fullName>
    </submittedName>
</protein>
<proteinExistence type="predicted"/>
<evidence type="ECO:0000313" key="2">
    <source>
        <dbReference type="EMBL" id="CAF1615977.1"/>
    </source>
</evidence>
<evidence type="ECO:0000256" key="1">
    <source>
        <dbReference type="ARBA" id="ARBA00022737"/>
    </source>
</evidence>
<dbReference type="InterPro" id="IPR000357">
    <property type="entry name" value="HEAT"/>
</dbReference>
<gene>
    <name evidence="2" type="ORF">OVA965_LOCUS42912</name>
    <name evidence="3" type="ORF">TMI583_LOCUS44966</name>
</gene>
<comment type="caution">
    <text evidence="3">The sequence shown here is derived from an EMBL/GenBank/DDBJ whole genome shotgun (WGS) entry which is preliminary data.</text>
</comment>
<evidence type="ECO:0000313" key="4">
    <source>
        <dbReference type="Proteomes" id="UP000682733"/>
    </source>
</evidence>
<dbReference type="Proteomes" id="UP000677228">
    <property type="component" value="Unassembled WGS sequence"/>
</dbReference>
<reference evidence="3" key="1">
    <citation type="submission" date="2021-02" db="EMBL/GenBank/DDBJ databases">
        <authorList>
            <person name="Nowell W R."/>
        </authorList>
    </citation>
    <scope>NUCLEOTIDE SEQUENCE</scope>
</reference>
<evidence type="ECO:0000313" key="3">
    <source>
        <dbReference type="EMBL" id="CAF4432352.1"/>
    </source>
</evidence>
<dbReference type="InterPro" id="IPR016024">
    <property type="entry name" value="ARM-type_fold"/>
</dbReference>
<name>A0A8S2WJF2_9BILA</name>
<dbReference type="Proteomes" id="UP000682733">
    <property type="component" value="Unassembled WGS sequence"/>
</dbReference>
<feature type="non-terminal residue" evidence="3">
    <location>
        <position position="1"/>
    </location>
</feature>
<dbReference type="Gene3D" id="1.25.10.10">
    <property type="entry name" value="Leucine-rich Repeat Variant"/>
    <property type="match status" value="1"/>
</dbReference>
<dbReference type="EMBL" id="CAJNOK010054500">
    <property type="protein sequence ID" value="CAF1615977.1"/>
    <property type="molecule type" value="Genomic_DNA"/>
</dbReference>
<dbReference type="Pfam" id="PF02985">
    <property type="entry name" value="HEAT"/>
    <property type="match status" value="1"/>
</dbReference>
<dbReference type="SUPFAM" id="SSF48371">
    <property type="entry name" value="ARM repeat"/>
    <property type="match status" value="1"/>
</dbReference>
<sequence>AAYALTACKHDKNVVAKLQEILKKEENNERIAYCIAFIFSEMGQTAYDALPLLINLVQSSDSWLVKQYCCEALGTICCNVQQNIDLVIQCLTNILSNQNLDQNLDQNNKKVDHARFTAALSLAKIGAMAAAAIPTLKNTLYFDSNRYVIANALLALERVGTRDAWSIVLDYLKLSRWCPKTSPSSPY</sequence>